<organism evidence="4 5">
    <name type="scientific">Dorcoceras hygrometricum</name>
    <dbReference type="NCBI Taxonomy" id="472368"/>
    <lineage>
        <taxon>Eukaryota</taxon>
        <taxon>Viridiplantae</taxon>
        <taxon>Streptophyta</taxon>
        <taxon>Embryophyta</taxon>
        <taxon>Tracheophyta</taxon>
        <taxon>Spermatophyta</taxon>
        <taxon>Magnoliopsida</taxon>
        <taxon>eudicotyledons</taxon>
        <taxon>Gunneridae</taxon>
        <taxon>Pentapetalae</taxon>
        <taxon>asterids</taxon>
        <taxon>lamiids</taxon>
        <taxon>Lamiales</taxon>
        <taxon>Gesneriaceae</taxon>
        <taxon>Didymocarpoideae</taxon>
        <taxon>Trichosporeae</taxon>
        <taxon>Loxocarpinae</taxon>
        <taxon>Dorcoceras</taxon>
    </lineage>
</organism>
<dbReference type="SUPFAM" id="SSF48452">
    <property type="entry name" value="TPR-like"/>
    <property type="match status" value="1"/>
</dbReference>
<dbReference type="Proteomes" id="UP000250235">
    <property type="component" value="Unassembled WGS sequence"/>
</dbReference>
<dbReference type="GO" id="GO:0009451">
    <property type="term" value="P:RNA modification"/>
    <property type="evidence" value="ECO:0007669"/>
    <property type="project" value="InterPro"/>
</dbReference>
<evidence type="ECO:0000256" key="3">
    <source>
        <dbReference type="PROSITE-ProRule" id="PRU00708"/>
    </source>
</evidence>
<gene>
    <name evidence="4" type="ORF">F511_04740</name>
</gene>
<dbReference type="Pfam" id="PF13041">
    <property type="entry name" value="PPR_2"/>
    <property type="match status" value="2"/>
</dbReference>
<dbReference type="Pfam" id="PF01535">
    <property type="entry name" value="PPR"/>
    <property type="match status" value="4"/>
</dbReference>
<dbReference type="InterPro" id="IPR011990">
    <property type="entry name" value="TPR-like_helical_dom_sf"/>
</dbReference>
<evidence type="ECO:0000313" key="4">
    <source>
        <dbReference type="EMBL" id="KZV25679.1"/>
    </source>
</evidence>
<dbReference type="GO" id="GO:0003723">
    <property type="term" value="F:RNA binding"/>
    <property type="evidence" value="ECO:0007669"/>
    <property type="project" value="InterPro"/>
</dbReference>
<evidence type="ECO:0000256" key="2">
    <source>
        <dbReference type="ARBA" id="ARBA00022737"/>
    </source>
</evidence>
<feature type="repeat" description="PPR" evidence="3">
    <location>
        <begin position="387"/>
        <end position="421"/>
    </location>
</feature>
<dbReference type="PANTHER" id="PTHR47926:SF347">
    <property type="entry name" value="PENTATRICOPEPTIDE REPEAT-CONTAINING PROTEIN"/>
    <property type="match status" value="1"/>
</dbReference>
<evidence type="ECO:0000256" key="1">
    <source>
        <dbReference type="ARBA" id="ARBA00006643"/>
    </source>
</evidence>
<dbReference type="AlphaFoldDB" id="A0A2Z7B1X0"/>
<keyword evidence="2" id="KW-0677">Repeat</keyword>
<dbReference type="NCBIfam" id="TIGR00756">
    <property type="entry name" value="PPR"/>
    <property type="match status" value="6"/>
</dbReference>
<feature type="repeat" description="PPR" evidence="3">
    <location>
        <begin position="82"/>
        <end position="116"/>
    </location>
</feature>
<dbReference type="EMBL" id="KV011838">
    <property type="protein sequence ID" value="KZV25679.1"/>
    <property type="molecule type" value="Genomic_DNA"/>
</dbReference>
<dbReference type="Gene3D" id="1.25.40.10">
    <property type="entry name" value="Tetratricopeptide repeat domain"/>
    <property type="match status" value="3"/>
</dbReference>
<reference evidence="4 5" key="1">
    <citation type="journal article" date="2015" name="Proc. Natl. Acad. Sci. U.S.A.">
        <title>The resurrection genome of Boea hygrometrica: A blueprint for survival of dehydration.</title>
        <authorList>
            <person name="Xiao L."/>
            <person name="Yang G."/>
            <person name="Zhang L."/>
            <person name="Yang X."/>
            <person name="Zhao S."/>
            <person name="Ji Z."/>
            <person name="Zhou Q."/>
            <person name="Hu M."/>
            <person name="Wang Y."/>
            <person name="Chen M."/>
            <person name="Xu Y."/>
            <person name="Jin H."/>
            <person name="Xiao X."/>
            <person name="Hu G."/>
            <person name="Bao F."/>
            <person name="Hu Y."/>
            <person name="Wan P."/>
            <person name="Li L."/>
            <person name="Deng X."/>
            <person name="Kuang T."/>
            <person name="Xiang C."/>
            <person name="Zhu J.K."/>
            <person name="Oliver M.J."/>
            <person name="He Y."/>
        </authorList>
    </citation>
    <scope>NUCLEOTIDE SEQUENCE [LARGE SCALE GENOMIC DNA]</scope>
    <source>
        <strain evidence="5">cv. XS01</strain>
    </source>
</reference>
<dbReference type="OrthoDB" id="185373at2759"/>
<feature type="repeat" description="PPR" evidence="3">
    <location>
        <begin position="286"/>
        <end position="320"/>
    </location>
</feature>
<dbReference type="FunFam" id="1.25.40.10:FF:000470">
    <property type="entry name" value="Pentatricopeptide repeat-containing protein At5g66520"/>
    <property type="match status" value="1"/>
</dbReference>
<keyword evidence="5" id="KW-1185">Reference proteome</keyword>
<dbReference type="PANTHER" id="PTHR47926">
    <property type="entry name" value="PENTATRICOPEPTIDE REPEAT-CONTAINING PROTEIN"/>
    <property type="match status" value="1"/>
</dbReference>
<accession>A0A2Z7B1X0</accession>
<dbReference type="FunFam" id="1.25.40.10:FF:000333">
    <property type="entry name" value="Pentatricopeptide repeat-containing protein"/>
    <property type="match status" value="1"/>
</dbReference>
<sequence>MSFGLSTSPTQLIQFPKNPKSLILDQCKTIRDLRQIHGHLIKTRLLHHPAVAEPMLESAALLLPVPAIDYAFSIFAHLENPDSSAYNVMIRAFTKAQNPESSIFLFRKMIENSVHPDEFTFPSILKACSQVGALREGEQVHAQILKLVDGFGRRGFVENAMVHLYATCGRLELAHQLFDRRSERSVIAWNSMICGYARHGYWTEVVELFGEILGMGVGFNQVTLINVLMACGRLGDLELGEWIYEYALVNGLMKDVSLVTSLIDMYAKCGKVDAARGLFDQLCTRDVIAWSAMINGYMQSSRFKEALALFLDMQNANVEPNEVTMVTVLSSCAALGALETGRWAHSYIKKKNLKLSINLGTTLLDFYAKCGCVNSAIEVFNDMPSRNVWSWTALIQGLANSGRGDTALEFYHSMLQEKAIKLKPVRPNLLRIYM</sequence>
<protein>
    <submittedName>
        <fullName evidence="4">Pentatricopeptide repeat-containing protein</fullName>
    </submittedName>
</protein>
<name>A0A2Z7B1X0_9LAMI</name>
<feature type="repeat" description="PPR" evidence="3">
    <location>
        <begin position="185"/>
        <end position="219"/>
    </location>
</feature>
<evidence type="ECO:0000313" key="5">
    <source>
        <dbReference type="Proteomes" id="UP000250235"/>
    </source>
</evidence>
<proteinExistence type="inferred from homology"/>
<dbReference type="InterPro" id="IPR046960">
    <property type="entry name" value="PPR_At4g14850-like_plant"/>
</dbReference>
<dbReference type="InterPro" id="IPR002885">
    <property type="entry name" value="PPR_rpt"/>
</dbReference>
<comment type="similarity">
    <text evidence="1">Belongs to the PPR family. PCMP-H subfamily.</text>
</comment>
<dbReference type="PROSITE" id="PS51375">
    <property type="entry name" value="PPR"/>
    <property type="match status" value="4"/>
</dbReference>